<evidence type="ECO:0000313" key="4">
    <source>
        <dbReference type="Proteomes" id="UP000467105"/>
    </source>
</evidence>
<feature type="compositionally biased region" description="Low complexity" evidence="1">
    <location>
        <begin position="73"/>
        <end position="93"/>
    </location>
</feature>
<feature type="compositionally biased region" description="Low complexity" evidence="1">
    <location>
        <begin position="182"/>
        <end position="197"/>
    </location>
</feature>
<dbReference type="EMBL" id="AP022614">
    <property type="protein sequence ID" value="BBZ47864.1"/>
    <property type="molecule type" value="Genomic_DNA"/>
</dbReference>
<gene>
    <name evidence="3" type="ORF">MPRM_51450</name>
</gene>
<feature type="region of interest" description="Disordered" evidence="1">
    <location>
        <begin position="260"/>
        <end position="280"/>
    </location>
</feature>
<dbReference type="AlphaFoldDB" id="A0A7I7Z3Q5"/>
<feature type="compositionally biased region" description="Low complexity" evidence="1">
    <location>
        <begin position="161"/>
        <end position="172"/>
    </location>
</feature>
<feature type="region of interest" description="Disordered" evidence="1">
    <location>
        <begin position="155"/>
        <end position="200"/>
    </location>
</feature>
<feature type="compositionally biased region" description="Low complexity" evidence="1">
    <location>
        <begin position="380"/>
        <end position="389"/>
    </location>
</feature>
<dbReference type="Proteomes" id="UP000467105">
    <property type="component" value="Chromosome"/>
</dbReference>
<feature type="transmembrane region" description="Helical" evidence="2">
    <location>
        <begin position="6"/>
        <end position="24"/>
    </location>
</feature>
<accession>A0A7I7Z3Q5</accession>
<reference evidence="3 4" key="1">
    <citation type="journal article" date="2019" name="Emerg. Microbes Infect.">
        <title>Comprehensive subspecies identification of 175 nontuberculous mycobacteria species based on 7547 genomic profiles.</title>
        <authorList>
            <person name="Matsumoto Y."/>
            <person name="Kinjo T."/>
            <person name="Motooka D."/>
            <person name="Nabeya D."/>
            <person name="Jung N."/>
            <person name="Uechi K."/>
            <person name="Horii T."/>
            <person name="Iida T."/>
            <person name="Fujita J."/>
            <person name="Nakamura S."/>
        </authorList>
    </citation>
    <scope>NUCLEOTIDE SEQUENCE [LARGE SCALE GENOMIC DNA]</scope>
    <source>
        <strain evidence="3 4">JCM 14742</strain>
    </source>
</reference>
<keyword evidence="4" id="KW-1185">Reference proteome</keyword>
<feature type="compositionally biased region" description="Basic and acidic residues" evidence="1">
    <location>
        <begin position="359"/>
        <end position="378"/>
    </location>
</feature>
<name>A0A7I7Z3Q5_9MYCO</name>
<evidence type="ECO:0000256" key="1">
    <source>
        <dbReference type="SAM" id="MobiDB-lite"/>
    </source>
</evidence>
<feature type="compositionally biased region" description="Low complexity" evidence="1">
    <location>
        <begin position="436"/>
        <end position="451"/>
    </location>
</feature>
<sequence>MHVHWWLVGLAFLAGFGVTLVLVLRPVKGRTQTMARAEPRWPSVPMAGAEEFFATSGSAGDEVPAPKPPPEPAADVAAESQWPAAHAAAEPEWPEVARVESECPASGVEVKPGILDLLLPVEPRGAPAEVAAESNDSTTRLPVEPDVPDLALVDAEPDATDVPAEPASPAPEAVDEPEHPEVAPVESESPAAEVAAETSVHAASRVEAEFFARLAPDGVGKPSLPTARIPVEPVHPAKLAFDSGFAGTGVSLQADLVTAEHEPEVSPVEAESFGPDVPVEPDLAAVSSVEVDPPAPIVSEEPEHPTGAIPIEPDHAEASPVEPECPTARIPVQPDYPDFSRGESDSAAADASVEPELPTTKDPDDSEVATRETSRDDLAATEPPVVEAPPKSKVPFFKRLLAKKVPAEKEAPPTRAPARKRATGARRIPDEPPTKKMPAAKAAPARKAPNARTGAPKKPPPAKVWPAKKVPPAAPAASAAPAPSAKAPPAKKAAPAKQPPSRGMKLPYEPFGPGSARATSDGGGPAGWFVKGRSDTRLYYTPDDPTYELTIAQVWFKNEEAAARAHFTPWCKSSKNIRRR</sequence>
<organism evidence="3 4">
    <name type="scientific">Mycobacterium parmense</name>
    <dbReference type="NCBI Taxonomy" id="185642"/>
    <lineage>
        <taxon>Bacteria</taxon>
        <taxon>Bacillati</taxon>
        <taxon>Actinomycetota</taxon>
        <taxon>Actinomycetes</taxon>
        <taxon>Mycobacteriales</taxon>
        <taxon>Mycobacteriaceae</taxon>
        <taxon>Mycobacterium</taxon>
        <taxon>Mycobacterium simiae complex</taxon>
    </lineage>
</organism>
<feature type="region of interest" description="Disordered" evidence="1">
    <location>
        <begin position="293"/>
        <end position="527"/>
    </location>
</feature>
<feature type="compositionally biased region" description="Low complexity" evidence="1">
    <location>
        <begin position="464"/>
        <end position="500"/>
    </location>
</feature>
<evidence type="ECO:0008006" key="5">
    <source>
        <dbReference type="Google" id="ProtNLM"/>
    </source>
</evidence>
<feature type="region of interest" description="Disordered" evidence="1">
    <location>
        <begin position="55"/>
        <end position="93"/>
    </location>
</feature>
<keyword evidence="2" id="KW-0812">Transmembrane</keyword>
<keyword evidence="2" id="KW-1133">Transmembrane helix</keyword>
<keyword evidence="2" id="KW-0472">Membrane</keyword>
<protein>
    <recommendedName>
        <fullName evidence="5">Membrane protein ArfC</fullName>
    </recommendedName>
</protein>
<proteinExistence type="predicted"/>
<evidence type="ECO:0000313" key="3">
    <source>
        <dbReference type="EMBL" id="BBZ47864.1"/>
    </source>
</evidence>
<evidence type="ECO:0000256" key="2">
    <source>
        <dbReference type="SAM" id="Phobius"/>
    </source>
</evidence>